<dbReference type="GO" id="GO:0016787">
    <property type="term" value="F:hydrolase activity"/>
    <property type="evidence" value="ECO:0007669"/>
    <property type="project" value="UniProtKB-ARBA"/>
</dbReference>
<dbReference type="Gene3D" id="3.30.1360.180">
    <property type="match status" value="1"/>
</dbReference>
<dbReference type="PANTHER" id="PTHR10151">
    <property type="entry name" value="ECTONUCLEOTIDE PYROPHOSPHATASE/PHOSPHODIESTERASE"/>
    <property type="match status" value="1"/>
</dbReference>
<dbReference type="AlphaFoldDB" id="W0RAJ8"/>
<dbReference type="SUPFAM" id="SSF53649">
    <property type="entry name" value="Alkaline phosphatase-like"/>
    <property type="match status" value="1"/>
</dbReference>
<sequence>MRLLTLFTALLATLAGPTVEAQPDDARPYVVLVSFDGFRADYLDRVSLPAFRRVADAGVRARAMWPSFPSKTFPNHYTIVTGLYPGDHGIVANTFWDPVRGAGFRISDRAASTDGTWYGGEPIWVTAERQGVRAASCFWPGSDAAIGGVRPSTWMPYDESLPNDARVDSVAAWLRRPAASRPHLVTMYVSIVDKTGHEHGPGAAATDSTLREADRILARLLDSLAVSPTAGRVNLVVVADHGMMDVASDRVVDLSRWVSLDGVRTADPGPVLSLWFGADTARRDSAYAALARGLAASGAHARVYRRTETPERWHVRATARAGDLLVAADPGWIVTPTPPKGPVTGGQHGWDPAVAPEMGAIFLAAGPDVRARGTIVPFANVQVYPLLARMLRITPAPRLDGDDRLARAILR</sequence>
<evidence type="ECO:0000313" key="3">
    <source>
        <dbReference type="Proteomes" id="UP000019151"/>
    </source>
</evidence>
<dbReference type="OrthoDB" id="9766127at2"/>
<dbReference type="CDD" id="cd16018">
    <property type="entry name" value="Enpp"/>
    <property type="match status" value="1"/>
</dbReference>
<dbReference type="Gene3D" id="3.40.720.10">
    <property type="entry name" value="Alkaline Phosphatase, subunit A"/>
    <property type="match status" value="1"/>
</dbReference>
<keyword evidence="3" id="KW-1185">Reference proteome</keyword>
<feature type="chain" id="PRO_5004793968" evidence="1">
    <location>
        <begin position="22"/>
        <end position="411"/>
    </location>
</feature>
<accession>W0RAJ8</accession>
<dbReference type="RefSeq" id="WP_025409364.1">
    <property type="nucleotide sequence ID" value="NZ_CP007128.1"/>
</dbReference>
<evidence type="ECO:0000256" key="1">
    <source>
        <dbReference type="SAM" id="SignalP"/>
    </source>
</evidence>
<dbReference type="PATRIC" id="fig|861299.3.peg.273"/>
<dbReference type="EMBL" id="CP007128">
    <property type="protein sequence ID" value="AHG87806.1"/>
    <property type="molecule type" value="Genomic_DNA"/>
</dbReference>
<name>W0RAJ8_9BACT</name>
<dbReference type="HOGENOM" id="CLU_017594_1_1_0"/>
<feature type="signal peptide" evidence="1">
    <location>
        <begin position="1"/>
        <end position="21"/>
    </location>
</feature>
<dbReference type="InterPro" id="IPR002591">
    <property type="entry name" value="Phosphodiest/P_Trfase"/>
</dbReference>
<proteinExistence type="predicted"/>
<dbReference type="PANTHER" id="PTHR10151:SF120">
    <property type="entry name" value="BIS(5'-ADENOSYL)-TRIPHOSPHATASE"/>
    <property type="match status" value="1"/>
</dbReference>
<dbReference type="Pfam" id="PF01663">
    <property type="entry name" value="Phosphodiest"/>
    <property type="match status" value="1"/>
</dbReference>
<dbReference type="KEGG" id="gba:J421_0269"/>
<dbReference type="STRING" id="861299.J421_0269"/>
<gene>
    <name evidence="2" type="ORF">J421_0269</name>
</gene>
<reference evidence="2 3" key="1">
    <citation type="journal article" date="2014" name="Genome Announc.">
        <title>Genome Sequence and Methylome of Soil Bacterium Gemmatirosa kalamazoonensis KBS708T, a Member of the Rarely Cultivated Gemmatimonadetes Phylum.</title>
        <authorList>
            <person name="Debruyn J.M."/>
            <person name="Radosevich M."/>
            <person name="Wommack K.E."/>
            <person name="Polson S.W."/>
            <person name="Hauser L.J."/>
            <person name="Fawaz M.N."/>
            <person name="Korlach J."/>
            <person name="Tsai Y.C."/>
        </authorList>
    </citation>
    <scope>NUCLEOTIDE SEQUENCE [LARGE SCALE GENOMIC DNA]</scope>
    <source>
        <strain evidence="2 3">KBS708</strain>
    </source>
</reference>
<evidence type="ECO:0000313" key="2">
    <source>
        <dbReference type="EMBL" id="AHG87806.1"/>
    </source>
</evidence>
<organism evidence="2 3">
    <name type="scientific">Gemmatirosa kalamazoonensis</name>
    <dbReference type="NCBI Taxonomy" id="861299"/>
    <lineage>
        <taxon>Bacteria</taxon>
        <taxon>Pseudomonadati</taxon>
        <taxon>Gemmatimonadota</taxon>
        <taxon>Gemmatimonadia</taxon>
        <taxon>Gemmatimonadales</taxon>
        <taxon>Gemmatimonadaceae</taxon>
        <taxon>Gemmatirosa</taxon>
    </lineage>
</organism>
<protein>
    <submittedName>
        <fullName evidence="2">Type I phosphodiesterase/nucleotide pyrophosphatase</fullName>
    </submittedName>
</protein>
<dbReference type="eggNOG" id="COG1524">
    <property type="taxonomic scope" value="Bacteria"/>
</dbReference>
<dbReference type="InParanoid" id="W0RAJ8"/>
<keyword evidence="1" id="KW-0732">Signal</keyword>
<dbReference type="Proteomes" id="UP000019151">
    <property type="component" value="Chromosome"/>
</dbReference>
<dbReference type="InterPro" id="IPR017850">
    <property type="entry name" value="Alkaline_phosphatase_core_sf"/>
</dbReference>